<dbReference type="GO" id="GO:0033554">
    <property type="term" value="P:cellular response to stress"/>
    <property type="evidence" value="ECO:0007669"/>
    <property type="project" value="TreeGrafter"/>
</dbReference>
<keyword evidence="2 8" id="KW-0575">Peroxidase</keyword>
<dbReference type="Gene3D" id="3.40.30.10">
    <property type="entry name" value="Glutaredoxin"/>
    <property type="match status" value="1"/>
</dbReference>
<dbReference type="PIRSF" id="PIRSF000239">
    <property type="entry name" value="AHPC"/>
    <property type="match status" value="1"/>
</dbReference>
<accession>A0A6F8ZD46</accession>
<dbReference type="GO" id="GO:0042744">
    <property type="term" value="P:hydrogen peroxide catabolic process"/>
    <property type="evidence" value="ECO:0007669"/>
    <property type="project" value="TreeGrafter"/>
</dbReference>
<dbReference type="CDD" id="cd03015">
    <property type="entry name" value="PRX_Typ2cys"/>
    <property type="match status" value="1"/>
</dbReference>
<dbReference type="GO" id="GO:0008379">
    <property type="term" value="F:thioredoxin peroxidase activity"/>
    <property type="evidence" value="ECO:0007669"/>
    <property type="project" value="TreeGrafter"/>
</dbReference>
<keyword evidence="3" id="KW-0049">Antioxidant</keyword>
<feature type="domain" description="Thioredoxin" evidence="7">
    <location>
        <begin position="2"/>
        <end position="160"/>
    </location>
</feature>
<evidence type="ECO:0000256" key="3">
    <source>
        <dbReference type="ARBA" id="ARBA00022862"/>
    </source>
</evidence>
<dbReference type="KEGG" id="hfv:R50_0181"/>
<evidence type="ECO:0000256" key="5">
    <source>
        <dbReference type="ARBA" id="ARBA00023284"/>
    </source>
</evidence>
<keyword evidence="4 8" id="KW-0560">Oxidoreductase</keyword>
<proteinExistence type="inferred from homology"/>
<dbReference type="InterPro" id="IPR050217">
    <property type="entry name" value="Peroxiredoxin"/>
</dbReference>
<evidence type="ECO:0000256" key="6">
    <source>
        <dbReference type="PIRSR" id="PIRSR000239-1"/>
    </source>
</evidence>
<dbReference type="PANTHER" id="PTHR10681">
    <property type="entry name" value="THIOREDOXIN PEROXIDASE"/>
    <property type="match status" value="1"/>
</dbReference>
<keyword evidence="5" id="KW-0676">Redox-active center</keyword>
<dbReference type="PROSITE" id="PS51352">
    <property type="entry name" value="THIOREDOXIN_2"/>
    <property type="match status" value="1"/>
</dbReference>
<feature type="active site" description="Cysteine sulfenic acid (-SOH) intermediate; for peroxidase activity" evidence="6">
    <location>
        <position position="47"/>
    </location>
</feature>
<dbReference type="InterPro" id="IPR013766">
    <property type="entry name" value="Thioredoxin_domain"/>
</dbReference>
<dbReference type="EMBL" id="LR778114">
    <property type="protein sequence ID" value="CAB1127687.1"/>
    <property type="molecule type" value="Genomic_DNA"/>
</dbReference>
<dbReference type="GO" id="GO:0005829">
    <property type="term" value="C:cytosol"/>
    <property type="evidence" value="ECO:0007669"/>
    <property type="project" value="TreeGrafter"/>
</dbReference>
<dbReference type="EC" id="1.11.1.-" evidence="8"/>
<reference evidence="8 9" key="1">
    <citation type="submission" date="2020-02" db="EMBL/GenBank/DDBJ databases">
        <authorList>
            <person name="Hogendoorn C."/>
        </authorList>
    </citation>
    <scope>NUCLEOTIDE SEQUENCE [LARGE SCALE GENOMIC DNA]</scope>
    <source>
        <strain evidence="8">R501</strain>
    </source>
</reference>
<keyword evidence="9" id="KW-1185">Reference proteome</keyword>
<evidence type="ECO:0000256" key="2">
    <source>
        <dbReference type="ARBA" id="ARBA00022559"/>
    </source>
</evidence>
<dbReference type="InterPro" id="IPR024706">
    <property type="entry name" value="Peroxiredoxin_AhpC-typ"/>
</dbReference>
<sequence>MALVGTRAPDFRMPAVVEGEIRDITLNGYRGRWLALFFYPHDFTFVCPTEITAMSRRLEDFERRGCSIVGVSTDSPYVHRAWIDAPVEAGGLGAVRYPLASDWTHEVSRAYQVYVPEEGAAYRGLFLIDPEGIVQYEVVHNLNVGRSVDEVLRVLQALQTGGLCPVDWTPGQPLLTPH</sequence>
<dbReference type="Pfam" id="PF00578">
    <property type="entry name" value="AhpC-TSA"/>
    <property type="match status" value="1"/>
</dbReference>
<evidence type="ECO:0000313" key="9">
    <source>
        <dbReference type="Proteomes" id="UP000503399"/>
    </source>
</evidence>
<gene>
    <name evidence="8" type="primary">ahpA</name>
    <name evidence="8" type="ORF">R50_0181</name>
</gene>
<dbReference type="InterPro" id="IPR036249">
    <property type="entry name" value="Thioredoxin-like_sf"/>
</dbReference>
<evidence type="ECO:0000256" key="4">
    <source>
        <dbReference type="ARBA" id="ARBA00023002"/>
    </source>
</evidence>
<comment type="similarity">
    <text evidence="1">Belongs to the peroxiredoxin family. AhpC/Prx1 subfamily.</text>
</comment>
<dbReference type="Proteomes" id="UP000503399">
    <property type="component" value="Chromosome"/>
</dbReference>
<evidence type="ECO:0000259" key="7">
    <source>
        <dbReference type="PROSITE" id="PS51352"/>
    </source>
</evidence>
<dbReference type="GO" id="GO:0006979">
    <property type="term" value="P:response to oxidative stress"/>
    <property type="evidence" value="ECO:0007669"/>
    <property type="project" value="TreeGrafter"/>
</dbReference>
<protein>
    <submittedName>
        <fullName evidence="8">Biofilm-specific peroxidase 2-cys peroxiredoxin</fullName>
        <ecNumber evidence="8">1.11.1.-</ecNumber>
    </submittedName>
</protein>
<dbReference type="AlphaFoldDB" id="A0A6F8ZD46"/>
<dbReference type="InterPro" id="IPR000866">
    <property type="entry name" value="AhpC/TSA"/>
</dbReference>
<evidence type="ECO:0000313" key="8">
    <source>
        <dbReference type="EMBL" id="CAB1127687.1"/>
    </source>
</evidence>
<dbReference type="SUPFAM" id="SSF52833">
    <property type="entry name" value="Thioredoxin-like"/>
    <property type="match status" value="1"/>
</dbReference>
<dbReference type="GO" id="GO:0045454">
    <property type="term" value="P:cell redox homeostasis"/>
    <property type="evidence" value="ECO:0007669"/>
    <property type="project" value="TreeGrafter"/>
</dbReference>
<name>A0A6F8ZD46_9FIRM</name>
<dbReference type="PANTHER" id="PTHR10681:SF121">
    <property type="entry name" value="ALKYL HYDROPEROXIDE REDUCTASE C"/>
    <property type="match status" value="1"/>
</dbReference>
<organism evidence="8 9">
    <name type="scientific">Candidatus Hydrogenisulfobacillus filiaventi</name>
    <dbReference type="NCBI Taxonomy" id="2707344"/>
    <lineage>
        <taxon>Bacteria</taxon>
        <taxon>Bacillati</taxon>
        <taxon>Bacillota</taxon>
        <taxon>Clostridia</taxon>
        <taxon>Eubacteriales</taxon>
        <taxon>Clostridiales Family XVII. Incertae Sedis</taxon>
        <taxon>Candidatus Hydrogenisulfobacillus</taxon>
    </lineage>
</organism>
<evidence type="ECO:0000256" key="1">
    <source>
        <dbReference type="ARBA" id="ARBA00009796"/>
    </source>
</evidence>